<proteinExistence type="predicted"/>
<evidence type="ECO:0000256" key="4">
    <source>
        <dbReference type="ARBA" id="ARBA00022989"/>
    </source>
</evidence>
<dbReference type="SUPFAM" id="SSF52540">
    <property type="entry name" value="P-loop containing nucleoside triphosphate hydrolases"/>
    <property type="match status" value="1"/>
</dbReference>
<dbReference type="GO" id="GO:0016020">
    <property type="term" value="C:membrane"/>
    <property type="evidence" value="ECO:0007669"/>
    <property type="project" value="InterPro"/>
</dbReference>
<dbReference type="InterPro" id="IPR018011">
    <property type="entry name" value="Carb_sulfotrans_8-10"/>
</dbReference>
<keyword evidence="6" id="KW-0472">Membrane</keyword>
<dbReference type="EMBL" id="BX569689">
    <property type="protein sequence ID" value="CAE06615.1"/>
    <property type="molecule type" value="Genomic_DNA"/>
</dbReference>
<evidence type="ECO:0000256" key="6">
    <source>
        <dbReference type="ARBA" id="ARBA00023136"/>
    </source>
</evidence>
<dbReference type="PANTHER" id="PTHR12137">
    <property type="entry name" value="CARBOHYDRATE SULFOTRANSFERASE"/>
    <property type="match status" value="1"/>
</dbReference>
<evidence type="ECO:0000256" key="7">
    <source>
        <dbReference type="ARBA" id="ARBA00023180"/>
    </source>
</evidence>
<protein>
    <recommendedName>
        <fullName evidence="10">Sulfotransferase family protein</fullName>
    </recommendedName>
</protein>
<evidence type="ECO:0000256" key="2">
    <source>
        <dbReference type="ARBA" id="ARBA00022679"/>
    </source>
</evidence>
<gene>
    <name evidence="8" type="ordered locus">SYNW0100</name>
</gene>
<keyword evidence="9" id="KW-1185">Reference proteome</keyword>
<accession>Q7UA02</accession>
<dbReference type="HOGENOM" id="CLU_918072_0_0_3"/>
<evidence type="ECO:0000256" key="3">
    <source>
        <dbReference type="ARBA" id="ARBA00022692"/>
    </source>
</evidence>
<dbReference type="KEGG" id="syw:SYNW0100"/>
<evidence type="ECO:0000256" key="5">
    <source>
        <dbReference type="ARBA" id="ARBA00023034"/>
    </source>
</evidence>
<dbReference type="GO" id="GO:0008146">
    <property type="term" value="F:sulfotransferase activity"/>
    <property type="evidence" value="ECO:0007669"/>
    <property type="project" value="InterPro"/>
</dbReference>
<dbReference type="Pfam" id="PF03567">
    <property type="entry name" value="Sulfotransfer_2"/>
    <property type="match status" value="1"/>
</dbReference>
<dbReference type="Proteomes" id="UP000001422">
    <property type="component" value="Chromosome"/>
</dbReference>
<dbReference type="PANTHER" id="PTHR12137:SF54">
    <property type="entry name" value="CARBOHYDRATE SULFOTRANSFERASE"/>
    <property type="match status" value="1"/>
</dbReference>
<dbReference type="STRING" id="84588.SYNW0100"/>
<keyword evidence="4" id="KW-1133">Transmembrane helix</keyword>
<name>Q7UA02_PARMW</name>
<evidence type="ECO:0000256" key="1">
    <source>
        <dbReference type="ARBA" id="ARBA00004323"/>
    </source>
</evidence>
<evidence type="ECO:0000313" key="9">
    <source>
        <dbReference type="Proteomes" id="UP000001422"/>
    </source>
</evidence>
<organism evidence="8 9">
    <name type="scientific">Parasynechococcus marenigrum (strain WH8102)</name>
    <dbReference type="NCBI Taxonomy" id="84588"/>
    <lineage>
        <taxon>Bacteria</taxon>
        <taxon>Bacillati</taxon>
        <taxon>Cyanobacteriota</taxon>
        <taxon>Cyanophyceae</taxon>
        <taxon>Synechococcales</taxon>
        <taxon>Prochlorococcaceae</taxon>
        <taxon>Parasynechococcus</taxon>
        <taxon>Parasynechococcus marenigrum</taxon>
    </lineage>
</organism>
<keyword evidence="7" id="KW-0325">Glycoprotein</keyword>
<dbReference type="eggNOG" id="ENOG5033HGK">
    <property type="taxonomic scope" value="Bacteria"/>
</dbReference>
<evidence type="ECO:0008006" key="10">
    <source>
        <dbReference type="Google" id="ProtNLM"/>
    </source>
</evidence>
<keyword evidence="2" id="KW-0808">Transferase</keyword>
<dbReference type="AlphaFoldDB" id="Q7UA02"/>
<comment type="subcellular location">
    <subcellularLocation>
        <location evidence="1">Golgi apparatus membrane</location>
        <topology evidence="1">Single-pass type II membrane protein</topology>
    </subcellularLocation>
</comment>
<dbReference type="GO" id="GO:0016051">
    <property type="term" value="P:carbohydrate biosynthetic process"/>
    <property type="evidence" value="ECO:0007669"/>
    <property type="project" value="InterPro"/>
</dbReference>
<reference evidence="8 9" key="1">
    <citation type="journal article" date="2003" name="Nature">
        <title>The genome of a motile marine Synechococcus.</title>
        <authorList>
            <person name="Palenik B."/>
            <person name="Brahamsha B."/>
            <person name="Larimer F."/>
            <person name="Land M."/>
            <person name="Hauser L."/>
            <person name="Chain P."/>
            <person name="Lamerdin J."/>
            <person name="Regala W."/>
            <person name="Allen E.A."/>
            <person name="McCarren J."/>
            <person name="Paulsen I."/>
            <person name="Dufresne A."/>
            <person name="Partensky F."/>
            <person name="Webb E."/>
            <person name="Waterbury J."/>
        </authorList>
    </citation>
    <scope>NUCLEOTIDE SEQUENCE [LARGE SCALE GENOMIC DNA]</scope>
    <source>
        <strain evidence="8 9">WH8102</strain>
    </source>
</reference>
<evidence type="ECO:0000313" key="8">
    <source>
        <dbReference type="EMBL" id="CAE06615.1"/>
    </source>
</evidence>
<keyword evidence="3" id="KW-0812">Transmembrane</keyword>
<dbReference type="InterPro" id="IPR027417">
    <property type="entry name" value="P-loop_NTPase"/>
</dbReference>
<dbReference type="InterPro" id="IPR005331">
    <property type="entry name" value="Sulfotransferase"/>
</dbReference>
<sequence length="303" mass="34567">MPINTSPQYVDLKNILHHPDKSITYISNPKAACSTIKNSLLGGCTGNVHRAIEEICEYPNDSNHEIITITRNPYSRAISCYKNKIGWGKETTGNVWLPFARAFGFNAHAKPTFLEFLKALSSTKINPSQFDIHYRPQVFTLHSKDITPSYIGRIEDIKSLKLFLEKNSIKLLTRNPRPTGSTGTYRDEINPEEASLIRLIYAEDFAHYGYSTDLSAMADPAPIRQKPWISERYQLRFRLANLGLTNRDLKRIAARHKKSGNLMASLILKQHLLTMRPNSNKLRASISQLEERIRAQQNKNKDD</sequence>
<keyword evidence="5" id="KW-0333">Golgi apparatus</keyword>